<feature type="transmembrane region" description="Helical" evidence="1">
    <location>
        <begin position="126"/>
        <end position="149"/>
    </location>
</feature>
<feature type="transmembrane region" description="Helical" evidence="1">
    <location>
        <begin position="245"/>
        <end position="262"/>
    </location>
</feature>
<keyword evidence="1" id="KW-0812">Transmembrane</keyword>
<feature type="transmembrane region" description="Helical" evidence="1">
    <location>
        <begin position="12"/>
        <end position="29"/>
    </location>
</feature>
<feature type="transmembrane region" description="Helical" evidence="1">
    <location>
        <begin position="169"/>
        <end position="190"/>
    </location>
</feature>
<dbReference type="Proteomes" id="UP000308730">
    <property type="component" value="Unassembled WGS sequence"/>
</dbReference>
<dbReference type="AlphaFoldDB" id="A0A4S4N0B9"/>
<proteinExistence type="predicted"/>
<gene>
    <name evidence="2" type="ORF">EUX98_g1893</name>
</gene>
<keyword evidence="1" id="KW-1133">Transmembrane helix</keyword>
<feature type="transmembrane region" description="Helical" evidence="1">
    <location>
        <begin position="210"/>
        <end position="233"/>
    </location>
</feature>
<evidence type="ECO:0000256" key="1">
    <source>
        <dbReference type="SAM" id="Phobius"/>
    </source>
</evidence>
<sequence>MSTAFFEHSFYIGSYLSGILYGVELVMYFSTLRKLRRRALNNQSWKFFFIYSTVLLILVTIDMATNAVWGEIMWIDKRVDPGVATFIVEDLSIWYQIMGSTTVVIMVLLGDALLVYRLYVIWGSNYWVIVLPGIVYCATLALGILELVSAFRPGGFFFSGKAVNFGTPYYSISVSMNIIITLLICSRLFYMSREVRKAIGSQNAKLYTGVAAILIESAAPYTAMGILFLPFYARGDDVVVAMGQVWSKLTCIAPQMIILRVVSGKAWNRDTFTTTRTTGHTATTTRTGAIQFTSAMEFSAGNPEFDDGLDVRRDAIVGEGKTERG</sequence>
<feature type="transmembrane region" description="Helical" evidence="1">
    <location>
        <begin position="93"/>
        <end position="114"/>
    </location>
</feature>
<accession>A0A4S4N0B9</accession>
<dbReference type="OrthoDB" id="2796825at2759"/>
<reference evidence="2 3" key="1">
    <citation type="submission" date="2019-02" db="EMBL/GenBank/DDBJ databases">
        <title>Genome sequencing of the rare red list fungi Antrodiella citrinella (Flaviporus citrinellus).</title>
        <authorList>
            <person name="Buettner E."/>
            <person name="Kellner H."/>
        </authorList>
    </citation>
    <scope>NUCLEOTIDE SEQUENCE [LARGE SCALE GENOMIC DNA]</scope>
    <source>
        <strain evidence="2 3">DSM 108506</strain>
    </source>
</reference>
<protein>
    <submittedName>
        <fullName evidence="2">Uncharacterized protein</fullName>
    </submittedName>
</protein>
<feature type="transmembrane region" description="Helical" evidence="1">
    <location>
        <begin position="49"/>
        <end position="69"/>
    </location>
</feature>
<comment type="caution">
    <text evidence="2">The sequence shown here is derived from an EMBL/GenBank/DDBJ whole genome shotgun (WGS) entry which is preliminary data.</text>
</comment>
<keyword evidence="1" id="KW-0472">Membrane</keyword>
<keyword evidence="3" id="KW-1185">Reference proteome</keyword>
<organism evidence="2 3">
    <name type="scientific">Antrodiella citrinella</name>
    <dbReference type="NCBI Taxonomy" id="2447956"/>
    <lineage>
        <taxon>Eukaryota</taxon>
        <taxon>Fungi</taxon>
        <taxon>Dikarya</taxon>
        <taxon>Basidiomycota</taxon>
        <taxon>Agaricomycotina</taxon>
        <taxon>Agaricomycetes</taxon>
        <taxon>Polyporales</taxon>
        <taxon>Steccherinaceae</taxon>
        <taxon>Antrodiella</taxon>
    </lineage>
</organism>
<name>A0A4S4N0B9_9APHY</name>
<evidence type="ECO:0000313" key="2">
    <source>
        <dbReference type="EMBL" id="THH32296.1"/>
    </source>
</evidence>
<evidence type="ECO:0000313" key="3">
    <source>
        <dbReference type="Proteomes" id="UP000308730"/>
    </source>
</evidence>
<dbReference type="EMBL" id="SGPM01000025">
    <property type="protein sequence ID" value="THH32296.1"/>
    <property type="molecule type" value="Genomic_DNA"/>
</dbReference>